<dbReference type="AlphaFoldDB" id="A0A976YHI7"/>
<organism evidence="1">
    <name type="scientific">Navicula arenaria</name>
    <dbReference type="NCBI Taxonomy" id="355634"/>
    <lineage>
        <taxon>Eukaryota</taxon>
        <taxon>Sar</taxon>
        <taxon>Stramenopiles</taxon>
        <taxon>Ochrophyta</taxon>
        <taxon>Bacillariophyta</taxon>
        <taxon>Bacillariophyceae</taxon>
        <taxon>Bacillariophycidae</taxon>
        <taxon>Naviculales</taxon>
        <taxon>Naviculaceae</taxon>
        <taxon>Navicula</taxon>
    </lineage>
</organism>
<reference evidence="1" key="1">
    <citation type="submission" date="2021-11" db="EMBL/GenBank/DDBJ databases">
        <authorList>
            <person name="Wang Y."/>
            <person name="Chen N."/>
        </authorList>
    </citation>
    <scope>NUCLEOTIDE SEQUENCE</scope>
    <source>
        <strain evidence="1">Jiaozhou Bay in China</strain>
    </source>
</reference>
<protein>
    <submittedName>
        <fullName evidence="1">Uncharacterized protein</fullName>
    </submittedName>
</protein>
<dbReference type="RefSeq" id="YP_010472044.1">
    <property type="nucleotide sequence ID" value="NC_066075.1"/>
</dbReference>
<name>A0A976YHI7_9STRA</name>
<proteinExistence type="predicted"/>
<gene>
    <name evidence="1" type="primary">orf148</name>
</gene>
<dbReference type="GeneID" id="74849381"/>
<reference evidence="1" key="2">
    <citation type="journal article" date="2022" name="Int J Environ Res Public Health">
        <title>Comparative Analysis of Bacillariophyceae Chloroplast Genomes Uncovers Extensive Genome Rearrangements Associated with Speciation.</title>
        <authorList>
            <person name="Wang Y."/>
            <person name="Wang J."/>
            <person name="Chen Y."/>
            <person name="Liu S."/>
            <person name="Zhao Y."/>
            <person name="Chen N."/>
        </authorList>
    </citation>
    <scope>NUCLEOTIDE SEQUENCE</scope>
    <source>
        <strain evidence="1">Jiaozhou Bay in China</strain>
    </source>
</reference>
<sequence length="148" mass="18432">MTYNKIRHLELLKRFLDFKNQGKDLYMESRDEYMELQEYRCALYHHIFWKSKEQFVLLMENYTHNSIDMEQFEIAFSQLWWETMKVYETFEIDLKELKNFELDPKSDRFGSWVTAVFRQFEVLEDEECTEQEVKDYVQNTLREIQLYL</sequence>
<accession>A0A976YHI7</accession>
<geneLocation type="chloroplast" evidence="1"/>
<dbReference type="EMBL" id="OL415005">
    <property type="protein sequence ID" value="UVG41509.1"/>
    <property type="molecule type" value="Genomic_DNA"/>
</dbReference>
<keyword evidence="1" id="KW-0934">Plastid</keyword>
<keyword evidence="1" id="KW-0150">Chloroplast</keyword>
<evidence type="ECO:0000313" key="1">
    <source>
        <dbReference type="EMBL" id="UVG41509.1"/>
    </source>
</evidence>